<dbReference type="InterPro" id="IPR000415">
    <property type="entry name" value="Nitroreductase-like"/>
</dbReference>
<accession>A0ABS5U5H1</accession>
<name>A0ABS5U5H1_9BACT</name>
<dbReference type="SUPFAM" id="SSF55469">
    <property type="entry name" value="FMN-dependent nitroreductase-like"/>
    <property type="match status" value="1"/>
</dbReference>
<dbReference type="Proteomes" id="UP000784128">
    <property type="component" value="Unassembled WGS sequence"/>
</dbReference>
<dbReference type="RefSeq" id="WP_214296627.1">
    <property type="nucleotide sequence ID" value="NZ_JAHDYS010000003.1"/>
</dbReference>
<dbReference type="Gene3D" id="3.40.109.10">
    <property type="entry name" value="NADH Oxidase"/>
    <property type="match status" value="1"/>
</dbReference>
<protein>
    <submittedName>
        <fullName evidence="1">Nitroreductase</fullName>
    </submittedName>
</protein>
<evidence type="ECO:0000313" key="1">
    <source>
        <dbReference type="EMBL" id="MBT1070911.1"/>
    </source>
</evidence>
<proteinExistence type="predicted"/>
<sequence length="345" mass="38739">MKDYIQKIISAGIMAPSGDNCQPWRFEQDGNRIDLFNVPERDTSLYNYKQRASLIAHGACIENMLISARKHSCRAELKYFPMPENEQHIARLNFTPGEAEEDPFFTAISARTINRKPYKGGKLPAKAIDNIHQAATGAGISGCSLKLLENSAKDAAADIVALSDRLVFENPLLHRFLFDHIRWNPEEAERTRDGLDIRTLELAPADRMLFPLLKNYDLVRFIRMFGATRVIAANARKLMRSSSAAGIITIADTSPENWLNAGRMLERIWLEATRQGLAFHLMTGITLLVQRETTQGLDNSNLSLVKKARILLSKASGSELPLALLFRIGTCDQPTVRSLRFKMKV</sequence>
<keyword evidence="2" id="KW-1185">Reference proteome</keyword>
<organism evidence="1 2">
    <name type="scientific">Pelotalea chapellei</name>
    <dbReference type="NCBI Taxonomy" id="44671"/>
    <lineage>
        <taxon>Bacteria</taxon>
        <taxon>Pseudomonadati</taxon>
        <taxon>Thermodesulfobacteriota</taxon>
        <taxon>Desulfuromonadia</taxon>
        <taxon>Geobacterales</taxon>
        <taxon>Geobacteraceae</taxon>
        <taxon>Pelotalea</taxon>
    </lineage>
</organism>
<comment type="caution">
    <text evidence="1">The sequence shown here is derived from an EMBL/GenBank/DDBJ whole genome shotgun (WGS) entry which is preliminary data.</text>
</comment>
<evidence type="ECO:0000313" key="2">
    <source>
        <dbReference type="Proteomes" id="UP000784128"/>
    </source>
</evidence>
<dbReference type="EMBL" id="JAHDYS010000003">
    <property type="protein sequence ID" value="MBT1070911.1"/>
    <property type="molecule type" value="Genomic_DNA"/>
</dbReference>
<reference evidence="1 2" key="1">
    <citation type="submission" date="2021-05" db="EMBL/GenBank/DDBJ databases">
        <title>The draft genome of Geobacter chapellei DSM 13688.</title>
        <authorList>
            <person name="Xu Z."/>
            <person name="Masuda Y."/>
            <person name="Itoh H."/>
            <person name="Senoo K."/>
        </authorList>
    </citation>
    <scope>NUCLEOTIDE SEQUENCE [LARGE SCALE GENOMIC DNA]</scope>
    <source>
        <strain evidence="1 2">DSM 13688</strain>
    </source>
</reference>
<gene>
    <name evidence="1" type="ORF">KJB30_03870</name>
</gene>